<dbReference type="RefSeq" id="WP_187127743.1">
    <property type="nucleotide sequence ID" value="NZ_CABKVV010000014.1"/>
</dbReference>
<evidence type="ECO:0000313" key="3">
    <source>
        <dbReference type="Proteomes" id="UP001524473"/>
    </source>
</evidence>
<sequence>MLACAALLVGNASSFQALEIDWTEPKPSADVSSAQEGVAPSTLPPTAVSDCIDLNTATAEELQRLPGIGEKLSQKIVQYREECGQFFSVEEIMEVEGIGKKRYEAIKDYLKVTK</sequence>
<dbReference type="EMBL" id="JANFZH010000036">
    <property type="protein sequence ID" value="MCQ4841047.1"/>
    <property type="molecule type" value="Genomic_DNA"/>
</dbReference>
<feature type="domain" description="Helix-hairpin-helix DNA-binding motif class 1" evidence="1">
    <location>
        <begin position="60"/>
        <end position="79"/>
    </location>
</feature>
<dbReference type="Pfam" id="PF12836">
    <property type="entry name" value="HHH_3"/>
    <property type="match status" value="1"/>
</dbReference>
<gene>
    <name evidence="2" type="ORF">NE695_14115</name>
</gene>
<dbReference type="InterPro" id="IPR004509">
    <property type="entry name" value="Competence_ComEA_HhH"/>
</dbReference>
<dbReference type="SMART" id="SM00278">
    <property type="entry name" value="HhH1"/>
    <property type="match status" value="2"/>
</dbReference>
<evidence type="ECO:0000259" key="1">
    <source>
        <dbReference type="SMART" id="SM00278"/>
    </source>
</evidence>
<reference evidence="2 3" key="1">
    <citation type="submission" date="2022-06" db="EMBL/GenBank/DDBJ databases">
        <title>Isolation of gut microbiota from human fecal samples.</title>
        <authorList>
            <person name="Pamer E.G."/>
            <person name="Barat B."/>
            <person name="Waligurski E."/>
            <person name="Medina S."/>
            <person name="Paddock L."/>
            <person name="Mostad J."/>
        </authorList>
    </citation>
    <scope>NUCLEOTIDE SEQUENCE [LARGE SCALE GENOMIC DNA]</scope>
    <source>
        <strain evidence="2 3">DFI.9.73</strain>
    </source>
</reference>
<dbReference type="PANTHER" id="PTHR21180:SF32">
    <property type="entry name" value="ENDONUCLEASE_EXONUCLEASE_PHOSPHATASE FAMILY DOMAIN-CONTAINING PROTEIN 1"/>
    <property type="match status" value="1"/>
</dbReference>
<proteinExistence type="predicted"/>
<dbReference type="NCBIfam" id="TIGR00426">
    <property type="entry name" value="competence protein ComEA helix-hairpin-helix repeat region"/>
    <property type="match status" value="1"/>
</dbReference>
<dbReference type="InterPro" id="IPR051675">
    <property type="entry name" value="Endo/Exo/Phosphatase_dom_1"/>
</dbReference>
<dbReference type="Gene3D" id="1.10.150.320">
    <property type="entry name" value="Photosystem II 12 kDa extrinsic protein"/>
    <property type="match status" value="1"/>
</dbReference>
<organism evidence="2 3">
    <name type="scientific">Neglectibacter timonensis</name>
    <dbReference type="NCBI Taxonomy" id="1776382"/>
    <lineage>
        <taxon>Bacteria</taxon>
        <taxon>Bacillati</taxon>
        <taxon>Bacillota</taxon>
        <taxon>Clostridia</taxon>
        <taxon>Eubacteriales</taxon>
        <taxon>Oscillospiraceae</taxon>
        <taxon>Neglectibacter</taxon>
    </lineage>
</organism>
<name>A0ABT1S287_9FIRM</name>
<dbReference type="SUPFAM" id="SSF47781">
    <property type="entry name" value="RuvA domain 2-like"/>
    <property type="match status" value="1"/>
</dbReference>
<dbReference type="InterPro" id="IPR003583">
    <property type="entry name" value="Hlx-hairpin-Hlx_DNA-bd_motif"/>
</dbReference>
<comment type="caution">
    <text evidence="2">The sequence shown here is derived from an EMBL/GenBank/DDBJ whole genome shotgun (WGS) entry which is preliminary data.</text>
</comment>
<feature type="domain" description="Helix-hairpin-helix DNA-binding motif class 1" evidence="1">
    <location>
        <begin position="90"/>
        <end position="109"/>
    </location>
</feature>
<accession>A0ABT1S287</accession>
<protein>
    <submittedName>
        <fullName evidence="2">Helix-hairpin-helix domain-containing protein</fullName>
    </submittedName>
</protein>
<dbReference type="InterPro" id="IPR010994">
    <property type="entry name" value="RuvA_2-like"/>
</dbReference>
<keyword evidence="3" id="KW-1185">Reference proteome</keyword>
<evidence type="ECO:0000313" key="2">
    <source>
        <dbReference type="EMBL" id="MCQ4841047.1"/>
    </source>
</evidence>
<dbReference type="GeneID" id="90533226"/>
<dbReference type="PANTHER" id="PTHR21180">
    <property type="entry name" value="ENDONUCLEASE/EXONUCLEASE/PHOSPHATASE FAMILY DOMAIN-CONTAINING PROTEIN 1"/>
    <property type="match status" value="1"/>
</dbReference>
<dbReference type="Proteomes" id="UP001524473">
    <property type="component" value="Unassembled WGS sequence"/>
</dbReference>